<evidence type="ECO:0000313" key="2">
    <source>
        <dbReference type="EMBL" id="PII34789.1"/>
    </source>
</evidence>
<organism evidence="2">
    <name type="scientific">Chryseobacterium sp. B5</name>
    <dbReference type="NCBI Taxonomy" id="2050562"/>
    <lineage>
        <taxon>Bacteria</taxon>
        <taxon>Pseudomonadati</taxon>
        <taxon>Bacteroidota</taxon>
        <taxon>Flavobacteriia</taxon>
        <taxon>Flavobacteriales</taxon>
        <taxon>Weeksellaceae</taxon>
        <taxon>Chryseobacterium group</taxon>
        <taxon>Chryseobacterium</taxon>
    </lineage>
</organism>
<feature type="transmembrane region" description="Helical" evidence="1">
    <location>
        <begin position="76"/>
        <end position="93"/>
    </location>
</feature>
<keyword evidence="1" id="KW-0812">Transmembrane</keyword>
<keyword evidence="1" id="KW-0472">Membrane</keyword>
<comment type="caution">
    <text evidence="2">The sequence shown here is derived from an EMBL/GenBank/DDBJ whole genome shotgun (WGS) entry which is preliminary data.</text>
</comment>
<sequence length="98" mass="10500">MQDDYGDAINTQTAAAINARLDEGDARMTRMERELAANTAATEQVRANTADLVEVFRAAQGAFRVLNWIGKAAKPLGYIASACAACLGFWAALKGHLK</sequence>
<keyword evidence="1" id="KW-1133">Transmembrane helix</keyword>
<reference evidence="2" key="1">
    <citation type="submission" date="2017-10" db="EMBL/GenBank/DDBJ databases">
        <title>Chryseobacterium sp. B5 is a hydrocarbonoclastic and plant growth promoting bacterium.</title>
        <authorList>
            <person name="Thijs S."/>
            <person name="Gkorezis P."/>
            <person name="Van Hamme J."/>
        </authorList>
    </citation>
    <scope>NUCLEOTIDE SEQUENCE</scope>
    <source>
        <strain evidence="2">B5</strain>
    </source>
</reference>
<evidence type="ECO:0000256" key="1">
    <source>
        <dbReference type="SAM" id="Phobius"/>
    </source>
</evidence>
<accession>A0A2G7T4M4</accession>
<dbReference type="EMBL" id="PEKC01000079">
    <property type="protein sequence ID" value="PII34789.1"/>
    <property type="molecule type" value="Genomic_DNA"/>
</dbReference>
<proteinExistence type="predicted"/>
<name>A0A2G7T4M4_9FLAO</name>
<protein>
    <submittedName>
        <fullName evidence="2">Uncharacterized protein</fullName>
    </submittedName>
</protein>
<gene>
    <name evidence="2" type="ORF">CTI11_18205</name>
</gene>
<dbReference type="AlphaFoldDB" id="A0A2G7T4M4"/>